<keyword evidence="1" id="KW-0472">Membrane</keyword>
<evidence type="ECO:0000313" key="2">
    <source>
        <dbReference type="EMBL" id="OIZ96107.1"/>
    </source>
</evidence>
<keyword evidence="1" id="KW-1133">Transmembrane helix</keyword>
<evidence type="ECO:0000256" key="1">
    <source>
        <dbReference type="SAM" id="Phobius"/>
    </source>
</evidence>
<comment type="caution">
    <text evidence="2">The sequence shown here is derived from an EMBL/GenBank/DDBJ whole genome shotgun (WGS) entry which is preliminary data.</text>
</comment>
<name>A0A1J8PAR0_9COXI</name>
<dbReference type="EMBL" id="LUKY01000027">
    <property type="protein sequence ID" value="OIZ96107.1"/>
    <property type="molecule type" value="Genomic_DNA"/>
</dbReference>
<sequence length="296" mass="32917">MKTYRIKKIYADSLIGLHGLYMTPSECWYCVNVNVFDHQTTNSFLACPDLLTHLPKSCDSGLVHTVLKQAQFDKNAPEQFKRLKEYLKLAQQKDKNDEIKFDLGDSIRQFFFGFLVIAVGGVGIALMLLLMGLSPANSGWIALLFIIPVLVCTTHGFIKLSISYLKLGMGIFLSCFRKKNVRRLTELENELHFFCSQVLPPPSYTDVMASSSSTVSLSAPEWDVEPPTYEEAIRLAHMVTAPASVPMSLSASALLGSHSTHFFHQAHFVSSNSLINDNPSSLTSQYGFSKTIAAQH</sequence>
<dbReference type="AlphaFoldDB" id="A0A1J8PAR0"/>
<proteinExistence type="predicted"/>
<gene>
    <name evidence="2" type="ORF">A1D18_00630</name>
</gene>
<organism evidence="2 3">
    <name type="scientific">Candidatus Rickettsiella isopodorum</name>
    <dbReference type="NCBI Taxonomy" id="1225476"/>
    <lineage>
        <taxon>Bacteria</taxon>
        <taxon>Pseudomonadati</taxon>
        <taxon>Pseudomonadota</taxon>
        <taxon>Gammaproteobacteria</taxon>
        <taxon>Legionellales</taxon>
        <taxon>Coxiellaceae</taxon>
        <taxon>Rickettsiella</taxon>
    </lineage>
</organism>
<evidence type="ECO:0000313" key="3">
    <source>
        <dbReference type="Proteomes" id="UP000183924"/>
    </source>
</evidence>
<feature type="transmembrane region" description="Helical" evidence="1">
    <location>
        <begin position="110"/>
        <end position="133"/>
    </location>
</feature>
<dbReference type="RefSeq" id="WP_071661892.1">
    <property type="nucleotide sequence ID" value="NZ_LUKY01000027.1"/>
</dbReference>
<keyword evidence="3" id="KW-1185">Reference proteome</keyword>
<reference evidence="2 3" key="1">
    <citation type="submission" date="2016-03" db="EMBL/GenBank/DDBJ databases">
        <title>Comparative genomics of Rickettsiella.</title>
        <authorList>
            <person name="Chandler C."/>
            <person name="Wang Y."/>
        </authorList>
    </citation>
    <scope>NUCLEOTIDE SEQUENCE [LARGE SCALE GENOMIC DNA]</scope>
    <source>
        <strain evidence="2 3">RCFS May 2013</strain>
    </source>
</reference>
<accession>A0A1J8PAR0</accession>
<feature type="transmembrane region" description="Helical" evidence="1">
    <location>
        <begin position="139"/>
        <end position="158"/>
    </location>
</feature>
<protein>
    <submittedName>
        <fullName evidence="2">Uncharacterized protein</fullName>
    </submittedName>
</protein>
<keyword evidence="1" id="KW-0812">Transmembrane</keyword>
<dbReference type="Proteomes" id="UP000183924">
    <property type="component" value="Unassembled WGS sequence"/>
</dbReference>